<evidence type="ECO:0000313" key="1">
    <source>
        <dbReference type="EMBL" id="UOQ67270.1"/>
    </source>
</evidence>
<reference evidence="1" key="1">
    <citation type="submission" date="2022-04" db="EMBL/GenBank/DDBJ databases">
        <title>Hymenobacter sp. isolated from the air.</title>
        <authorList>
            <person name="Won M."/>
            <person name="Lee C.-M."/>
            <person name="Woen H.-Y."/>
            <person name="Kwon S.-W."/>
        </authorList>
    </citation>
    <scope>NUCLEOTIDE SEQUENCE</scope>
    <source>
        <strain evidence="1">5420S-77</strain>
    </source>
</reference>
<proteinExistence type="predicted"/>
<name>A0ABY4G8N9_9BACT</name>
<protein>
    <recommendedName>
        <fullName evidence="3">Cytochrome P450</fullName>
    </recommendedName>
</protein>
<dbReference type="Proteomes" id="UP000830401">
    <property type="component" value="Chromosome"/>
</dbReference>
<accession>A0ABY4G8N9</accession>
<evidence type="ECO:0008006" key="3">
    <source>
        <dbReference type="Google" id="ProtNLM"/>
    </source>
</evidence>
<dbReference type="EMBL" id="CP095061">
    <property type="protein sequence ID" value="UOQ67270.1"/>
    <property type="molecule type" value="Genomic_DNA"/>
</dbReference>
<dbReference type="RefSeq" id="WP_245122542.1">
    <property type="nucleotide sequence ID" value="NZ_CP095061.1"/>
</dbReference>
<keyword evidence="2" id="KW-1185">Reference proteome</keyword>
<evidence type="ECO:0000313" key="2">
    <source>
        <dbReference type="Proteomes" id="UP000830401"/>
    </source>
</evidence>
<dbReference type="InterPro" id="IPR036396">
    <property type="entry name" value="Cyt_P450_sf"/>
</dbReference>
<organism evidence="1 2">
    <name type="scientific">Hymenobacter volaticus</name>
    <dbReference type="NCBI Taxonomy" id="2932254"/>
    <lineage>
        <taxon>Bacteria</taxon>
        <taxon>Pseudomonadati</taxon>
        <taxon>Bacteroidota</taxon>
        <taxon>Cytophagia</taxon>
        <taxon>Cytophagales</taxon>
        <taxon>Hymenobacteraceae</taxon>
        <taxon>Hymenobacter</taxon>
    </lineage>
</organism>
<sequence length="109" mass="12583">MPEILRDPKLDSTLDVVREGYTFLYDRIRAFDTDIFQIRLMGMKATCLHGPEAAQLFYDPKHFIRTGAIPRRVQTTLMGLHAIQTRDNGEHRCRKEMFMSLVGQRVGNG</sequence>
<gene>
    <name evidence="1" type="ORF">MUN86_05100</name>
</gene>
<dbReference type="Gene3D" id="1.10.630.10">
    <property type="entry name" value="Cytochrome P450"/>
    <property type="match status" value="1"/>
</dbReference>
<dbReference type="SUPFAM" id="SSF48264">
    <property type="entry name" value="Cytochrome P450"/>
    <property type="match status" value="1"/>
</dbReference>